<dbReference type="HAMAP" id="MF_01405">
    <property type="entry name" value="Non_canon_purine_NTPase"/>
    <property type="match status" value="1"/>
</dbReference>
<dbReference type="RefSeq" id="WP_249514746.1">
    <property type="nucleotide sequence ID" value="NZ_CP093366.1"/>
</dbReference>
<evidence type="ECO:0000256" key="5">
    <source>
        <dbReference type="ARBA" id="ARBA00022842"/>
    </source>
</evidence>
<keyword evidence="10" id="KW-1185">Reference proteome</keyword>
<feature type="binding site" evidence="7">
    <location>
        <position position="70"/>
    </location>
    <ligand>
        <name>Mg(2+)</name>
        <dbReference type="ChEBI" id="CHEBI:18420"/>
    </ligand>
</feature>
<comment type="catalytic activity">
    <reaction evidence="7">
        <text>dITP + H2O = dIMP + diphosphate + H(+)</text>
        <dbReference type="Rhea" id="RHEA:28342"/>
        <dbReference type="ChEBI" id="CHEBI:15377"/>
        <dbReference type="ChEBI" id="CHEBI:15378"/>
        <dbReference type="ChEBI" id="CHEBI:33019"/>
        <dbReference type="ChEBI" id="CHEBI:61194"/>
        <dbReference type="ChEBI" id="CHEBI:61382"/>
        <dbReference type="EC" id="3.6.1.66"/>
    </reaction>
</comment>
<comment type="catalytic activity">
    <reaction evidence="7">
        <text>ITP + H2O = IMP + diphosphate + H(+)</text>
        <dbReference type="Rhea" id="RHEA:29399"/>
        <dbReference type="ChEBI" id="CHEBI:15377"/>
        <dbReference type="ChEBI" id="CHEBI:15378"/>
        <dbReference type="ChEBI" id="CHEBI:33019"/>
        <dbReference type="ChEBI" id="CHEBI:58053"/>
        <dbReference type="ChEBI" id="CHEBI:61402"/>
        <dbReference type="EC" id="3.6.1.66"/>
    </reaction>
</comment>
<dbReference type="SUPFAM" id="SSF52972">
    <property type="entry name" value="ITPase-like"/>
    <property type="match status" value="1"/>
</dbReference>
<dbReference type="GO" id="GO:0036220">
    <property type="term" value="F:ITP diphosphatase activity"/>
    <property type="evidence" value="ECO:0007669"/>
    <property type="project" value="UniProtKB-EC"/>
</dbReference>
<keyword evidence="4 7" id="KW-0378">Hydrolase</keyword>
<feature type="binding site" evidence="7">
    <location>
        <position position="176"/>
    </location>
    <ligand>
        <name>substrate</name>
    </ligand>
</feature>
<name>A0ABY4P9P8_9LACO</name>
<feature type="binding site" evidence="7">
    <location>
        <begin position="153"/>
        <end position="156"/>
    </location>
    <ligand>
        <name>substrate</name>
    </ligand>
</feature>
<dbReference type="PANTHER" id="PTHR11067:SF9">
    <property type="entry name" value="INOSINE TRIPHOSPHATE PYROPHOSPHATASE"/>
    <property type="match status" value="1"/>
</dbReference>
<dbReference type="Proteomes" id="UP000831495">
    <property type="component" value="Chromosome"/>
</dbReference>
<proteinExistence type="inferred from homology"/>
<dbReference type="NCBIfam" id="NF011397">
    <property type="entry name" value="PRK14822.1"/>
    <property type="match status" value="1"/>
</dbReference>
<evidence type="ECO:0000256" key="7">
    <source>
        <dbReference type="HAMAP-Rule" id="MF_01405"/>
    </source>
</evidence>
<feature type="binding site" evidence="7">
    <location>
        <begin position="181"/>
        <end position="182"/>
    </location>
    <ligand>
        <name>substrate</name>
    </ligand>
</feature>
<comment type="function">
    <text evidence="7">Pyrophosphatase that catalyzes the hydrolysis of nucleoside triphosphates to their monophosphate derivatives, with a high preference for the non-canonical purine nucleotides XTP (xanthosine triphosphate), dITP (deoxyinosine triphosphate) and ITP. Seems to function as a house-cleaning enzyme that removes non-canonical purine nucleotides from the nucleotide pool, thus preventing their incorporation into DNA/RNA and avoiding chromosomal lesions.</text>
</comment>
<feature type="binding site" evidence="7">
    <location>
        <position position="41"/>
    </location>
    <ligand>
        <name>Mg(2+)</name>
        <dbReference type="ChEBI" id="CHEBI:18420"/>
    </ligand>
</feature>
<feature type="active site" description="Proton acceptor" evidence="7">
    <location>
        <position position="70"/>
    </location>
</feature>
<dbReference type="EMBL" id="CP093366">
    <property type="protein sequence ID" value="UQS82468.1"/>
    <property type="molecule type" value="Genomic_DNA"/>
</dbReference>
<protein>
    <recommendedName>
        <fullName evidence="7">dITP/XTP pyrophosphatase</fullName>
        <ecNumber evidence="7">3.6.1.66</ecNumber>
    </recommendedName>
    <alternativeName>
        <fullName evidence="7">Non-canonical purine NTP pyrophosphatase</fullName>
    </alternativeName>
    <alternativeName>
        <fullName evidence="7">Non-standard purine NTP pyrophosphatase</fullName>
    </alternativeName>
    <alternativeName>
        <fullName evidence="7">Nucleoside-triphosphate diphosphatase</fullName>
    </alternativeName>
    <alternativeName>
        <fullName evidence="7">Nucleoside-triphosphate pyrophosphatase</fullName>
        <shortName evidence="7">NTPase</shortName>
    </alternativeName>
</protein>
<gene>
    <name evidence="9" type="ORF">MOO45_01935</name>
</gene>
<feature type="binding site" evidence="7">
    <location>
        <begin position="8"/>
        <end position="13"/>
    </location>
    <ligand>
        <name>substrate</name>
    </ligand>
</feature>
<keyword evidence="5 7" id="KW-0460">Magnesium</keyword>
<dbReference type="InterPro" id="IPR020922">
    <property type="entry name" value="dITP/XTP_pyrophosphatase"/>
</dbReference>
<evidence type="ECO:0000256" key="4">
    <source>
        <dbReference type="ARBA" id="ARBA00022801"/>
    </source>
</evidence>
<dbReference type="Gene3D" id="3.90.950.10">
    <property type="match status" value="1"/>
</dbReference>
<comment type="subunit">
    <text evidence="7">Homodimer.</text>
</comment>
<comment type="similarity">
    <text evidence="1 7 8">Belongs to the HAM1 NTPase family.</text>
</comment>
<comment type="cofactor">
    <cofactor evidence="7">
        <name>Mg(2+)</name>
        <dbReference type="ChEBI" id="CHEBI:18420"/>
    </cofactor>
    <text evidence="7">Binds 1 Mg(2+) ion per subunit.</text>
</comment>
<feature type="binding site" evidence="7">
    <location>
        <position position="71"/>
    </location>
    <ligand>
        <name>substrate</name>
    </ligand>
</feature>
<sequence length="197" mass="21732">MQTLLVATKNQNKAQELTTLLADQQVTVQTLLDYPEFVDVDETATTFEGNARLKAQAAVKAFQVPTLADDSGLMVDALYGQPGVRSARYAGDHNDAANNAKLLAELGGVPQKGRTAHFVATLVYQDPIYHQELVVKGQLDGLILTVPRGQDGFGYDPLFLVPELHKTLAELTPQEKNQVSHRGRALRQFVQKWQHLN</sequence>
<dbReference type="InterPro" id="IPR029001">
    <property type="entry name" value="ITPase-like_fam"/>
</dbReference>
<dbReference type="NCBIfam" id="TIGR00042">
    <property type="entry name" value="RdgB/HAM1 family non-canonical purine NTP pyrophosphatase"/>
    <property type="match status" value="1"/>
</dbReference>
<dbReference type="Pfam" id="PF01725">
    <property type="entry name" value="Ham1p_like"/>
    <property type="match status" value="1"/>
</dbReference>
<evidence type="ECO:0000256" key="1">
    <source>
        <dbReference type="ARBA" id="ARBA00008023"/>
    </source>
</evidence>
<dbReference type="EC" id="3.6.1.66" evidence="7"/>
<keyword evidence="3 7" id="KW-0547">Nucleotide-binding</keyword>
<keyword evidence="6 7" id="KW-0546">Nucleotide metabolism</keyword>
<evidence type="ECO:0000256" key="6">
    <source>
        <dbReference type="ARBA" id="ARBA00023080"/>
    </source>
</evidence>
<dbReference type="CDD" id="cd00515">
    <property type="entry name" value="HAM1"/>
    <property type="match status" value="1"/>
</dbReference>
<evidence type="ECO:0000256" key="8">
    <source>
        <dbReference type="RuleBase" id="RU003781"/>
    </source>
</evidence>
<accession>A0ABY4P9P8</accession>
<organism evidence="9 10">
    <name type="scientific">Bombilactobacillus folatiphilus</name>
    <dbReference type="NCBI Taxonomy" id="2923362"/>
    <lineage>
        <taxon>Bacteria</taxon>
        <taxon>Bacillati</taxon>
        <taxon>Bacillota</taxon>
        <taxon>Bacilli</taxon>
        <taxon>Lactobacillales</taxon>
        <taxon>Lactobacillaceae</taxon>
        <taxon>Bombilactobacillus</taxon>
    </lineage>
</organism>
<dbReference type="InterPro" id="IPR002637">
    <property type="entry name" value="RdgB/HAM1"/>
</dbReference>
<evidence type="ECO:0000313" key="9">
    <source>
        <dbReference type="EMBL" id="UQS82468.1"/>
    </source>
</evidence>
<keyword evidence="2 7" id="KW-0479">Metal-binding</keyword>
<evidence type="ECO:0000256" key="2">
    <source>
        <dbReference type="ARBA" id="ARBA00022723"/>
    </source>
</evidence>
<reference evidence="9" key="1">
    <citation type="journal article" date="2022" name="Int. J. Syst. Evol. Microbiol.">
        <title>Apilactobacillus apisilvae sp. nov., Nicolia spurrieriana gen. nov. sp. nov., Bombilactobacillus folatiphilus sp. nov. and Bombilactobacillus thymidiniphilus sp. nov., four new lactic acid bacterial isolates from stingless bees Tetragonula carbonaria and Austroplebeia australis.</title>
        <authorList>
            <person name="Oliphant S.A."/>
            <person name="Watson-Haigh N.S."/>
            <person name="Sumby K.M."/>
            <person name="Gardner J."/>
            <person name="Groom S."/>
            <person name="Jiranek V."/>
        </authorList>
    </citation>
    <scope>NUCLEOTIDE SEQUENCE</scope>
    <source>
        <strain evidence="9">SG4_D2</strain>
    </source>
</reference>
<evidence type="ECO:0000313" key="10">
    <source>
        <dbReference type="Proteomes" id="UP000831495"/>
    </source>
</evidence>
<evidence type="ECO:0000256" key="3">
    <source>
        <dbReference type="ARBA" id="ARBA00022741"/>
    </source>
</evidence>
<comment type="catalytic activity">
    <reaction evidence="7">
        <text>XTP + H2O = XMP + diphosphate + H(+)</text>
        <dbReference type="Rhea" id="RHEA:28610"/>
        <dbReference type="ChEBI" id="CHEBI:15377"/>
        <dbReference type="ChEBI" id="CHEBI:15378"/>
        <dbReference type="ChEBI" id="CHEBI:33019"/>
        <dbReference type="ChEBI" id="CHEBI:57464"/>
        <dbReference type="ChEBI" id="CHEBI:61314"/>
        <dbReference type="EC" id="3.6.1.66"/>
    </reaction>
</comment>
<dbReference type="PANTHER" id="PTHR11067">
    <property type="entry name" value="INOSINE TRIPHOSPHATE PYROPHOSPHATASE/HAM1 PROTEIN"/>
    <property type="match status" value="1"/>
</dbReference>